<organism evidence="1 2">
    <name type="scientific">Okeania hirsuta</name>
    <dbReference type="NCBI Taxonomy" id="1458930"/>
    <lineage>
        <taxon>Bacteria</taxon>
        <taxon>Bacillati</taxon>
        <taxon>Cyanobacteriota</taxon>
        <taxon>Cyanophyceae</taxon>
        <taxon>Oscillatoriophycideae</taxon>
        <taxon>Oscillatoriales</taxon>
        <taxon>Microcoleaceae</taxon>
        <taxon>Okeania</taxon>
    </lineage>
</organism>
<gene>
    <name evidence="1" type="ORF">D5R40_24435</name>
</gene>
<protein>
    <submittedName>
        <fullName evidence="1">Uncharacterized protein</fullName>
    </submittedName>
</protein>
<dbReference type="Proteomes" id="UP000269154">
    <property type="component" value="Unassembled WGS sequence"/>
</dbReference>
<proteinExistence type="predicted"/>
<dbReference type="AlphaFoldDB" id="A0A3N6MW53"/>
<reference evidence="1 2" key="1">
    <citation type="journal article" date="2018" name="ACS Chem. Biol.">
        <title>Ketoreductase domain dysfunction expands chemodiversity: malyngamide biosynthesis in the cyanobacterium Okeania hirsuta.</title>
        <authorList>
            <person name="Moss N.A."/>
            <person name="Leao T."/>
            <person name="Rankin M."/>
            <person name="McCullough T.M."/>
            <person name="Qu P."/>
            <person name="Korobeynikov A."/>
            <person name="Smith J.L."/>
            <person name="Gerwick L."/>
            <person name="Gerwick W.H."/>
        </authorList>
    </citation>
    <scope>NUCLEOTIDE SEQUENCE [LARGE SCALE GENOMIC DNA]</scope>
    <source>
        <strain evidence="1 2">PAB10Feb10-1</strain>
    </source>
</reference>
<evidence type="ECO:0000313" key="2">
    <source>
        <dbReference type="Proteomes" id="UP000269154"/>
    </source>
</evidence>
<sequence length="192" mass="21185">MNNQLKVSLVGILATVGLWGFIPQSEAKAEQLETTDKVVFTCVSVNAAENQYATVPQIVRETRDTSEPGLLGGYPLVKREVIQVSSKPMIVWTATLSSDHPKGAYTPDRRCQSVSTRLTNLAYALGMETFADISNIGVVNYEQVVYVSPEEEPSFDNVVFTLKPGNREKSEEIITQFKDFGQGTASDEPIYE</sequence>
<accession>A0A3N6MW53</accession>
<dbReference type="EMBL" id="RCBY01000187">
    <property type="protein sequence ID" value="RQH29733.1"/>
    <property type="molecule type" value="Genomic_DNA"/>
</dbReference>
<evidence type="ECO:0000313" key="1">
    <source>
        <dbReference type="EMBL" id="RQH29733.1"/>
    </source>
</evidence>
<comment type="caution">
    <text evidence="1">The sequence shown here is derived from an EMBL/GenBank/DDBJ whole genome shotgun (WGS) entry which is preliminary data.</text>
</comment>
<keyword evidence="2" id="KW-1185">Reference proteome</keyword>
<name>A0A3N6MW53_9CYAN</name>
<dbReference type="InterPro" id="IPR025478">
    <property type="entry name" value="COP23"/>
</dbReference>
<dbReference type="RefSeq" id="WP_124147497.1">
    <property type="nucleotide sequence ID" value="NZ_CAWOKI010000272.1"/>
</dbReference>
<dbReference type="Pfam" id="PF14218">
    <property type="entry name" value="COP23"/>
    <property type="match status" value="1"/>
</dbReference>
<dbReference type="OrthoDB" id="422952at2"/>